<reference key="1">
    <citation type="submission" date="2010-11" db="EMBL/GenBank/DDBJ databases">
        <title>The complete genome of Leadbetterella byssophila DSM 17132.</title>
        <authorList>
            <consortium name="US DOE Joint Genome Institute (JGI-PGF)"/>
            <person name="Lucas S."/>
            <person name="Copeland A."/>
            <person name="Lapidus A."/>
            <person name="Glavina del Rio T."/>
            <person name="Dalin E."/>
            <person name="Tice H."/>
            <person name="Bruce D."/>
            <person name="Goodwin L."/>
            <person name="Pitluck S."/>
            <person name="Kyrpides N."/>
            <person name="Mavromatis K."/>
            <person name="Ivanova N."/>
            <person name="Teshima H."/>
            <person name="Brettin T."/>
            <person name="Detter J.C."/>
            <person name="Han C."/>
            <person name="Tapia R."/>
            <person name="Land M."/>
            <person name="Hauser L."/>
            <person name="Markowitz V."/>
            <person name="Cheng J.-F."/>
            <person name="Hugenholtz P."/>
            <person name="Woyke T."/>
            <person name="Wu D."/>
            <person name="Tindall B."/>
            <person name="Pomrenke H.G."/>
            <person name="Brambilla E."/>
            <person name="Klenk H.-P."/>
            <person name="Eisen J.A."/>
        </authorList>
    </citation>
    <scope>NUCLEOTIDE SEQUENCE [LARGE SCALE GENOMIC DNA]</scope>
    <source>
        <strain>DSM 17132</strain>
    </source>
</reference>
<dbReference type="Gene3D" id="1.10.1740.10">
    <property type="match status" value="1"/>
</dbReference>
<evidence type="ECO:0000256" key="2">
    <source>
        <dbReference type="ARBA" id="ARBA00023015"/>
    </source>
</evidence>
<dbReference type="InterPro" id="IPR039425">
    <property type="entry name" value="RNA_pol_sigma-70-like"/>
</dbReference>
<dbReference type="CDD" id="cd06171">
    <property type="entry name" value="Sigma70_r4"/>
    <property type="match status" value="1"/>
</dbReference>
<evidence type="ECO:0000259" key="5">
    <source>
        <dbReference type="Pfam" id="PF04542"/>
    </source>
</evidence>
<name>E4RW27_LEAB4</name>
<dbReference type="AlphaFoldDB" id="E4RW27"/>
<evidence type="ECO:0000256" key="1">
    <source>
        <dbReference type="ARBA" id="ARBA00010641"/>
    </source>
</evidence>
<dbReference type="InterPro" id="IPR036388">
    <property type="entry name" value="WH-like_DNA-bd_sf"/>
</dbReference>
<dbReference type="SUPFAM" id="SSF88946">
    <property type="entry name" value="Sigma2 domain of RNA polymerase sigma factors"/>
    <property type="match status" value="1"/>
</dbReference>
<dbReference type="InterPro" id="IPR007627">
    <property type="entry name" value="RNA_pol_sigma70_r2"/>
</dbReference>
<dbReference type="SUPFAM" id="SSF88659">
    <property type="entry name" value="Sigma3 and sigma4 domains of RNA polymerase sigma factors"/>
    <property type="match status" value="1"/>
</dbReference>
<gene>
    <name evidence="7" type="ordered locus">Lbys_0392</name>
</gene>
<sequence>MEIDLQQILEGCKKNDRRSQKELYKLFYSAAMGVCLRFTQNRDDAVMVMNDGFYKVFTKLDSYDPKYPFVAWLKRIMTNTAIDFYRSSLRFQTVELSSVEQEEVHWNLENLQYEDLMKMIESLSPAYRTVFLLHVVEGYSHEEIAEMLQISVGTSKSNLSKARSKLVEKTSPKLDDYEGIR</sequence>
<dbReference type="EMBL" id="CP002305">
    <property type="protein sequence ID" value="ADQ16170.1"/>
    <property type="molecule type" value="Genomic_DNA"/>
</dbReference>
<dbReference type="eggNOG" id="COG1595">
    <property type="taxonomic scope" value="Bacteria"/>
</dbReference>
<keyword evidence="2" id="KW-0805">Transcription regulation</keyword>
<feature type="domain" description="RNA polymerase sigma-70 region 2" evidence="5">
    <location>
        <begin position="23"/>
        <end position="88"/>
    </location>
</feature>
<dbReference type="Proteomes" id="UP000007435">
    <property type="component" value="Chromosome"/>
</dbReference>
<protein>
    <submittedName>
        <fullName evidence="7">RNA polymerase, sigma-24 subunit, ECF subfamily</fullName>
    </submittedName>
</protein>
<keyword evidence="3" id="KW-0731">Sigma factor</keyword>
<dbReference type="STRING" id="649349.Lbys_0392"/>
<dbReference type="NCBIfam" id="TIGR02937">
    <property type="entry name" value="sigma70-ECF"/>
    <property type="match status" value="1"/>
</dbReference>
<dbReference type="KEGG" id="lby:Lbys_0392"/>
<comment type="similarity">
    <text evidence="1">Belongs to the sigma-70 factor family. ECF subfamily.</text>
</comment>
<dbReference type="Pfam" id="PF08281">
    <property type="entry name" value="Sigma70_r4_2"/>
    <property type="match status" value="1"/>
</dbReference>
<dbReference type="InterPro" id="IPR013249">
    <property type="entry name" value="RNA_pol_sigma70_r4_t2"/>
</dbReference>
<dbReference type="GO" id="GO:0003677">
    <property type="term" value="F:DNA binding"/>
    <property type="evidence" value="ECO:0007669"/>
    <property type="project" value="InterPro"/>
</dbReference>
<dbReference type="InterPro" id="IPR013325">
    <property type="entry name" value="RNA_pol_sigma_r2"/>
</dbReference>
<evidence type="ECO:0000256" key="3">
    <source>
        <dbReference type="ARBA" id="ARBA00023082"/>
    </source>
</evidence>
<reference evidence="7 8" key="2">
    <citation type="journal article" date="2011" name="Stand. Genomic Sci.">
        <title>Complete genome sequence of Leadbetterella byssophila type strain (4M15).</title>
        <authorList>
            <person name="Abt B."/>
            <person name="Teshima H."/>
            <person name="Lucas S."/>
            <person name="Lapidus A."/>
            <person name="Del Rio T.G."/>
            <person name="Nolan M."/>
            <person name="Tice H."/>
            <person name="Cheng J.F."/>
            <person name="Pitluck S."/>
            <person name="Liolios K."/>
            <person name="Pagani I."/>
            <person name="Ivanova N."/>
            <person name="Mavromatis K."/>
            <person name="Pati A."/>
            <person name="Tapia R."/>
            <person name="Han C."/>
            <person name="Goodwin L."/>
            <person name="Chen A."/>
            <person name="Palaniappan K."/>
            <person name="Land M."/>
            <person name="Hauser L."/>
            <person name="Chang Y.J."/>
            <person name="Jeffries C.D."/>
            <person name="Rohde M."/>
            <person name="Goker M."/>
            <person name="Tindall B.J."/>
            <person name="Detter J.C."/>
            <person name="Woyke T."/>
            <person name="Bristow J."/>
            <person name="Eisen J.A."/>
            <person name="Markowitz V."/>
            <person name="Hugenholtz P."/>
            <person name="Klenk H.P."/>
            <person name="Kyrpides N.C."/>
        </authorList>
    </citation>
    <scope>NUCLEOTIDE SEQUENCE [LARGE SCALE GENOMIC DNA]</scope>
    <source>
        <strain evidence="8">DSM 17132 / JCM 16389 / KACC 11308 / NBRC 106382 / 4M15</strain>
    </source>
</reference>
<dbReference type="OrthoDB" id="941544at2"/>
<dbReference type="GO" id="GO:0016987">
    <property type="term" value="F:sigma factor activity"/>
    <property type="evidence" value="ECO:0007669"/>
    <property type="project" value="UniProtKB-KW"/>
</dbReference>
<accession>E4RW27</accession>
<dbReference type="Pfam" id="PF04542">
    <property type="entry name" value="Sigma70_r2"/>
    <property type="match status" value="1"/>
</dbReference>
<proteinExistence type="inferred from homology"/>
<dbReference type="InterPro" id="IPR013324">
    <property type="entry name" value="RNA_pol_sigma_r3/r4-like"/>
</dbReference>
<evidence type="ECO:0000259" key="6">
    <source>
        <dbReference type="Pfam" id="PF08281"/>
    </source>
</evidence>
<feature type="domain" description="RNA polymerase sigma factor 70 region 4 type 2" evidence="6">
    <location>
        <begin position="114"/>
        <end position="166"/>
    </location>
</feature>
<organism evidence="7 8">
    <name type="scientific">Leadbetterella byssophila (strain DSM 17132 / JCM 16389 / KACC 11308 / NBRC 106382 / 4M15)</name>
    <dbReference type="NCBI Taxonomy" id="649349"/>
    <lineage>
        <taxon>Bacteria</taxon>
        <taxon>Pseudomonadati</taxon>
        <taxon>Bacteroidota</taxon>
        <taxon>Cytophagia</taxon>
        <taxon>Cytophagales</taxon>
        <taxon>Leadbetterellaceae</taxon>
        <taxon>Leadbetterella</taxon>
    </lineage>
</organism>
<dbReference type="InterPro" id="IPR014284">
    <property type="entry name" value="RNA_pol_sigma-70_dom"/>
</dbReference>
<keyword evidence="8" id="KW-1185">Reference proteome</keyword>
<evidence type="ECO:0000313" key="8">
    <source>
        <dbReference type="Proteomes" id="UP000007435"/>
    </source>
</evidence>
<keyword evidence="4" id="KW-0804">Transcription</keyword>
<dbReference type="PANTHER" id="PTHR43133:SF46">
    <property type="entry name" value="RNA POLYMERASE SIGMA-70 FACTOR ECF SUBFAMILY"/>
    <property type="match status" value="1"/>
</dbReference>
<dbReference type="RefSeq" id="WP_013407225.1">
    <property type="nucleotide sequence ID" value="NC_014655.1"/>
</dbReference>
<evidence type="ECO:0000313" key="7">
    <source>
        <dbReference type="EMBL" id="ADQ16170.1"/>
    </source>
</evidence>
<dbReference type="PANTHER" id="PTHR43133">
    <property type="entry name" value="RNA POLYMERASE ECF-TYPE SIGMA FACTO"/>
    <property type="match status" value="1"/>
</dbReference>
<dbReference type="Gene3D" id="1.10.10.10">
    <property type="entry name" value="Winged helix-like DNA-binding domain superfamily/Winged helix DNA-binding domain"/>
    <property type="match status" value="1"/>
</dbReference>
<dbReference type="HOGENOM" id="CLU_047691_3_2_10"/>
<evidence type="ECO:0000256" key="4">
    <source>
        <dbReference type="ARBA" id="ARBA00023163"/>
    </source>
</evidence>
<dbReference type="GO" id="GO:0006352">
    <property type="term" value="P:DNA-templated transcription initiation"/>
    <property type="evidence" value="ECO:0007669"/>
    <property type="project" value="InterPro"/>
</dbReference>